<protein>
    <submittedName>
        <fullName evidence="1">Uncharacterized protein</fullName>
    </submittedName>
</protein>
<keyword evidence="2" id="KW-1185">Reference proteome</keyword>
<evidence type="ECO:0000313" key="1">
    <source>
        <dbReference type="EMBL" id="GIY50061.1"/>
    </source>
</evidence>
<evidence type="ECO:0000313" key="2">
    <source>
        <dbReference type="Proteomes" id="UP001054837"/>
    </source>
</evidence>
<comment type="caution">
    <text evidence="1">The sequence shown here is derived from an EMBL/GenBank/DDBJ whole genome shotgun (WGS) entry which is preliminary data.</text>
</comment>
<sequence length="202" mass="22657">MLALVQEAFRHGERQVFGRQIKKGHQEVLSEFNARIHLLAYKTNDSFIQSTPVSSLMTNWPDDFPVIQQASGSNTGSDMDIISSSISLRKTEISSLRQSSNSTAFQKSLNGSHSTALGSCQKDKDFILACLISKGDLVTPSQENKSLMKQSSLLQPSTKAVKRNKWVGECWLLYRKRFVTERGKCLGDRLKRAIKKCFPNLT</sequence>
<organism evidence="1 2">
    <name type="scientific">Caerostris darwini</name>
    <dbReference type="NCBI Taxonomy" id="1538125"/>
    <lineage>
        <taxon>Eukaryota</taxon>
        <taxon>Metazoa</taxon>
        <taxon>Ecdysozoa</taxon>
        <taxon>Arthropoda</taxon>
        <taxon>Chelicerata</taxon>
        <taxon>Arachnida</taxon>
        <taxon>Araneae</taxon>
        <taxon>Araneomorphae</taxon>
        <taxon>Entelegynae</taxon>
        <taxon>Araneoidea</taxon>
        <taxon>Araneidae</taxon>
        <taxon>Caerostris</taxon>
    </lineage>
</organism>
<dbReference type="AlphaFoldDB" id="A0AAV4TWY3"/>
<dbReference type="Proteomes" id="UP001054837">
    <property type="component" value="Unassembled WGS sequence"/>
</dbReference>
<gene>
    <name evidence="1" type="ORF">CDAR_260341</name>
</gene>
<name>A0AAV4TWY3_9ARAC</name>
<reference evidence="1 2" key="1">
    <citation type="submission" date="2021-06" db="EMBL/GenBank/DDBJ databases">
        <title>Caerostris darwini draft genome.</title>
        <authorList>
            <person name="Kono N."/>
            <person name="Arakawa K."/>
        </authorList>
    </citation>
    <scope>NUCLEOTIDE SEQUENCE [LARGE SCALE GENOMIC DNA]</scope>
</reference>
<accession>A0AAV4TWY3</accession>
<proteinExistence type="predicted"/>
<dbReference type="EMBL" id="BPLQ01010337">
    <property type="protein sequence ID" value="GIY50061.1"/>
    <property type="molecule type" value="Genomic_DNA"/>
</dbReference>